<organism evidence="1 2">
    <name type="scientific">Lutimaribacter degradans</name>
    <dbReference type="NCBI Taxonomy" id="2945989"/>
    <lineage>
        <taxon>Bacteria</taxon>
        <taxon>Pseudomonadati</taxon>
        <taxon>Pseudomonadota</taxon>
        <taxon>Alphaproteobacteria</taxon>
        <taxon>Rhodobacterales</taxon>
        <taxon>Roseobacteraceae</taxon>
        <taxon>Lutimaribacter</taxon>
    </lineage>
</organism>
<comment type="caution">
    <text evidence="1">The sequence shown here is derived from an EMBL/GenBank/DDBJ whole genome shotgun (WGS) entry which is preliminary data.</text>
</comment>
<dbReference type="Proteomes" id="UP001203036">
    <property type="component" value="Unassembled WGS sequence"/>
</dbReference>
<protein>
    <submittedName>
        <fullName evidence="1">Sulfite exporter TauE/SafE family protein</fullName>
    </submittedName>
</protein>
<gene>
    <name evidence="1" type="ORF">M8744_15075</name>
</gene>
<dbReference type="EMBL" id="JAMQGO010000012">
    <property type="protein sequence ID" value="MCM2563478.1"/>
    <property type="molecule type" value="Genomic_DNA"/>
</dbReference>
<proteinExistence type="predicted"/>
<accession>A0ACC5ZZY4</accession>
<name>A0ACC5ZZY4_9RHOB</name>
<reference evidence="1" key="1">
    <citation type="submission" date="2022-06" db="EMBL/GenBank/DDBJ databases">
        <title>Lutimaribacter sp. EGI FJ00013, a novel bacterium isolated from a salt lake sediment enrichment.</title>
        <authorList>
            <person name="Gao L."/>
            <person name="Fang B.-Z."/>
            <person name="Li W.-J."/>
        </authorList>
    </citation>
    <scope>NUCLEOTIDE SEQUENCE</scope>
    <source>
        <strain evidence="1">EGI FJ00013</strain>
    </source>
</reference>
<sequence>MTFLPPDIDMGLLAAALAITLCAGVVKGMVGFAMPMIMISLLGSFLPPELALAALILPTLASNGVQALREGPSAAGRAVREFRVFLGVGLMALFVGAQMVALLPARTVLMLIGGPILVFAVLQLAGWRPRPAPGHRTRIEVIIGAIAGFTGGMSGVWGPPTVMLLTALDTPKAAQMRIQGVIYGLGAVALTVAHVGSGVLTPQTAVFSALMIVPALAGMRLGFALSDRFDQTTFRRATLAVLLVAALNLLRRAWGM</sequence>
<keyword evidence="2" id="KW-1185">Reference proteome</keyword>
<evidence type="ECO:0000313" key="1">
    <source>
        <dbReference type="EMBL" id="MCM2563478.1"/>
    </source>
</evidence>
<evidence type="ECO:0000313" key="2">
    <source>
        <dbReference type="Proteomes" id="UP001203036"/>
    </source>
</evidence>